<evidence type="ECO:0000256" key="7">
    <source>
        <dbReference type="NCBIfam" id="TIGR00126"/>
    </source>
</evidence>
<dbReference type="SMART" id="SM01133">
    <property type="entry name" value="DeoC"/>
    <property type="match status" value="1"/>
</dbReference>
<dbReference type="GO" id="GO:0016052">
    <property type="term" value="P:carbohydrate catabolic process"/>
    <property type="evidence" value="ECO:0007669"/>
    <property type="project" value="TreeGrafter"/>
</dbReference>
<accession>A0A8S8X8C3</accession>
<dbReference type="PIRSF" id="PIRSF001357">
    <property type="entry name" value="DeoC"/>
    <property type="match status" value="1"/>
</dbReference>
<dbReference type="EC" id="4.1.2.4" evidence="3 7"/>
<dbReference type="GO" id="GO:0005737">
    <property type="term" value="C:cytoplasm"/>
    <property type="evidence" value="ECO:0007669"/>
    <property type="project" value="InterPro"/>
</dbReference>
<dbReference type="SUPFAM" id="SSF51569">
    <property type="entry name" value="Aldolase"/>
    <property type="match status" value="1"/>
</dbReference>
<protein>
    <recommendedName>
        <fullName evidence="3 7">Deoxyribose-phosphate aldolase</fullName>
        <ecNumber evidence="3 7">4.1.2.4</ecNumber>
    </recommendedName>
</protein>
<dbReference type="Gene3D" id="3.20.20.70">
    <property type="entry name" value="Aldolase class I"/>
    <property type="match status" value="1"/>
</dbReference>
<evidence type="ECO:0000256" key="4">
    <source>
        <dbReference type="ARBA" id="ARBA00023239"/>
    </source>
</evidence>
<dbReference type="PANTHER" id="PTHR10889:SF3">
    <property type="entry name" value="DEOXYRIBOSE-PHOSPHATE ALDOLASE"/>
    <property type="match status" value="1"/>
</dbReference>
<evidence type="ECO:0000313" key="9">
    <source>
        <dbReference type="Proteomes" id="UP000681075"/>
    </source>
</evidence>
<dbReference type="Pfam" id="PF01791">
    <property type="entry name" value="DeoC"/>
    <property type="match status" value="1"/>
</dbReference>
<dbReference type="EMBL" id="BOPV01000001">
    <property type="protein sequence ID" value="GIL38894.1"/>
    <property type="molecule type" value="Genomic_DNA"/>
</dbReference>
<comment type="similarity">
    <text evidence="2">Belongs to the DeoC/FbaB aldolase family. DeoC type 2 subfamily.</text>
</comment>
<evidence type="ECO:0000256" key="5">
    <source>
        <dbReference type="ARBA" id="ARBA00023270"/>
    </source>
</evidence>
<dbReference type="GO" id="GO:0004139">
    <property type="term" value="F:deoxyribose-phosphate aldolase activity"/>
    <property type="evidence" value="ECO:0007669"/>
    <property type="project" value="UniProtKB-UniRule"/>
</dbReference>
<reference evidence="8" key="1">
    <citation type="submission" date="2021-02" db="EMBL/GenBank/DDBJ databases">
        <title>Genome sequence of Rhodospirillales sp. strain TMPK1 isolated from soil.</title>
        <authorList>
            <person name="Nakai R."/>
            <person name="Kusada H."/>
            <person name="Tamaki H."/>
        </authorList>
    </citation>
    <scope>NUCLEOTIDE SEQUENCE</scope>
    <source>
        <strain evidence="8">TMPK1</strain>
    </source>
</reference>
<evidence type="ECO:0000313" key="8">
    <source>
        <dbReference type="EMBL" id="GIL38894.1"/>
    </source>
</evidence>
<name>A0A8S8X8C3_9PROT</name>
<dbReference type="Proteomes" id="UP000681075">
    <property type="component" value="Unassembled WGS sequence"/>
</dbReference>
<dbReference type="GO" id="GO:0009264">
    <property type="term" value="P:deoxyribonucleotide catabolic process"/>
    <property type="evidence" value="ECO:0007669"/>
    <property type="project" value="UniProtKB-UniRule"/>
</dbReference>
<keyword evidence="5" id="KW-0704">Schiff base</keyword>
<dbReference type="PANTHER" id="PTHR10889">
    <property type="entry name" value="DEOXYRIBOSE-PHOSPHATE ALDOLASE"/>
    <property type="match status" value="1"/>
</dbReference>
<sequence>MTLELDDATRTLVDAARKTGEPDAALRAKLIACLDYTRLDDTIEEAALDAMAARAAAAKVAAICIPPAWVARAKQALAGSKVAIATVVNFPGGEDGPETVHDVTVAAVRDGADEIDVVFPYKRFLADTAPPASRTLRTCRDACGMDVRIKVILETGAFHSTEALQRAAAVAIDGGADFLKTSTGKIQQGATLEAAAVLLAQIEASGFPVGFKASGGVRTPQDAASYFTLAESMLGKGWATPDRFRIGASALLDALT</sequence>
<comment type="catalytic activity">
    <reaction evidence="6">
        <text>2-deoxy-D-ribose 5-phosphate = D-glyceraldehyde 3-phosphate + acetaldehyde</text>
        <dbReference type="Rhea" id="RHEA:12821"/>
        <dbReference type="ChEBI" id="CHEBI:15343"/>
        <dbReference type="ChEBI" id="CHEBI:59776"/>
        <dbReference type="ChEBI" id="CHEBI:62877"/>
        <dbReference type="EC" id="4.1.2.4"/>
    </reaction>
</comment>
<evidence type="ECO:0000256" key="2">
    <source>
        <dbReference type="ARBA" id="ARBA00009473"/>
    </source>
</evidence>
<evidence type="ECO:0000256" key="1">
    <source>
        <dbReference type="ARBA" id="ARBA00004816"/>
    </source>
</evidence>
<dbReference type="InterPro" id="IPR011343">
    <property type="entry name" value="DeoC"/>
</dbReference>
<keyword evidence="9" id="KW-1185">Reference proteome</keyword>
<comment type="caution">
    <text evidence="8">The sequence shown here is derived from an EMBL/GenBank/DDBJ whole genome shotgun (WGS) entry which is preliminary data.</text>
</comment>
<organism evidence="8 9">
    <name type="scientific">Roseiterribacter gracilis</name>
    <dbReference type="NCBI Taxonomy" id="2812848"/>
    <lineage>
        <taxon>Bacteria</taxon>
        <taxon>Pseudomonadati</taxon>
        <taxon>Pseudomonadota</taxon>
        <taxon>Alphaproteobacteria</taxon>
        <taxon>Rhodospirillales</taxon>
        <taxon>Roseiterribacteraceae</taxon>
        <taxon>Roseiterribacter</taxon>
    </lineage>
</organism>
<comment type="pathway">
    <text evidence="1">Carbohydrate degradation; 2-deoxy-D-ribose 1-phosphate degradation; D-glyceraldehyde 3-phosphate and acetaldehyde from 2-deoxy-alpha-D-ribose 1-phosphate: step 2/2.</text>
</comment>
<dbReference type="RefSeq" id="WP_420241969.1">
    <property type="nucleotide sequence ID" value="NZ_BOPV01000001.1"/>
</dbReference>
<keyword evidence="4" id="KW-0456">Lyase</keyword>
<dbReference type="NCBIfam" id="TIGR00126">
    <property type="entry name" value="deoC"/>
    <property type="match status" value="1"/>
</dbReference>
<evidence type="ECO:0000256" key="3">
    <source>
        <dbReference type="ARBA" id="ARBA00012515"/>
    </source>
</evidence>
<dbReference type="AlphaFoldDB" id="A0A8S8X8C3"/>
<dbReference type="InterPro" id="IPR013785">
    <property type="entry name" value="Aldolase_TIM"/>
</dbReference>
<proteinExistence type="inferred from homology"/>
<gene>
    <name evidence="8" type="primary">deoC</name>
    <name evidence="8" type="ORF">TMPK1_11310</name>
</gene>
<dbReference type="InterPro" id="IPR002915">
    <property type="entry name" value="DeoC/FbaB/LacD_aldolase"/>
</dbReference>
<evidence type="ECO:0000256" key="6">
    <source>
        <dbReference type="ARBA" id="ARBA00048791"/>
    </source>
</evidence>